<dbReference type="InterPro" id="IPR050266">
    <property type="entry name" value="AB_hydrolase_sf"/>
</dbReference>
<dbReference type="Proteomes" id="UP000236884">
    <property type="component" value="Chromosome"/>
</dbReference>
<gene>
    <name evidence="3" type="primary">ydjP</name>
    <name evidence="3" type="ORF">GJW-30_1_00656</name>
</gene>
<dbReference type="GO" id="GO:0016787">
    <property type="term" value="F:hydrolase activity"/>
    <property type="evidence" value="ECO:0007669"/>
    <property type="project" value="UniProtKB-KW"/>
</dbReference>
<dbReference type="PANTHER" id="PTHR43798:SF31">
    <property type="entry name" value="AB HYDROLASE SUPERFAMILY PROTEIN YCLE"/>
    <property type="match status" value="1"/>
</dbReference>
<dbReference type="InterPro" id="IPR000073">
    <property type="entry name" value="AB_hydrolase_1"/>
</dbReference>
<dbReference type="GO" id="GO:0016020">
    <property type="term" value="C:membrane"/>
    <property type="evidence" value="ECO:0007669"/>
    <property type="project" value="TreeGrafter"/>
</dbReference>
<dbReference type="PANTHER" id="PTHR43798">
    <property type="entry name" value="MONOACYLGLYCEROL LIPASE"/>
    <property type="match status" value="1"/>
</dbReference>
<dbReference type="InterPro" id="IPR000639">
    <property type="entry name" value="Epox_hydrolase-like"/>
</dbReference>
<feature type="domain" description="AB hydrolase-1" evidence="2">
    <location>
        <begin position="45"/>
        <end position="279"/>
    </location>
</feature>
<proteinExistence type="predicted"/>
<evidence type="ECO:0000256" key="1">
    <source>
        <dbReference type="ARBA" id="ARBA00022801"/>
    </source>
</evidence>
<dbReference type="SUPFAM" id="SSF53474">
    <property type="entry name" value="alpha/beta-Hydrolases"/>
    <property type="match status" value="1"/>
</dbReference>
<dbReference type="InterPro" id="IPR029058">
    <property type="entry name" value="AB_hydrolase_fold"/>
</dbReference>
<accession>A0A0S3PQI2</accession>
<dbReference type="KEGG" id="vgo:GJW-30_1_00656"/>
<name>A0A0S3PQI2_9BRAD</name>
<dbReference type="Gene3D" id="3.40.50.1820">
    <property type="entry name" value="alpha/beta hydrolase"/>
    <property type="match status" value="1"/>
</dbReference>
<dbReference type="AlphaFoldDB" id="A0A0S3PQI2"/>
<dbReference type="EC" id="3.-.-.-" evidence="3"/>
<evidence type="ECO:0000259" key="2">
    <source>
        <dbReference type="Pfam" id="PF12697"/>
    </source>
</evidence>
<keyword evidence="4" id="KW-1185">Reference proteome</keyword>
<reference evidence="3 4" key="1">
    <citation type="submission" date="2015-08" db="EMBL/GenBank/DDBJ databases">
        <title>Investigation of the bacterial diversity of lava forest soil.</title>
        <authorList>
            <person name="Lee J.S."/>
        </authorList>
    </citation>
    <scope>NUCLEOTIDE SEQUENCE [LARGE SCALE GENOMIC DNA]</scope>
    <source>
        <strain evidence="3 4">GJW-30</strain>
    </source>
</reference>
<organism evidence="3 4">
    <name type="scientific">Variibacter gotjawalensis</name>
    <dbReference type="NCBI Taxonomy" id="1333996"/>
    <lineage>
        <taxon>Bacteria</taxon>
        <taxon>Pseudomonadati</taxon>
        <taxon>Pseudomonadota</taxon>
        <taxon>Alphaproteobacteria</taxon>
        <taxon>Hyphomicrobiales</taxon>
        <taxon>Nitrobacteraceae</taxon>
        <taxon>Variibacter</taxon>
    </lineage>
</organism>
<dbReference type="RefSeq" id="WP_157746678.1">
    <property type="nucleotide sequence ID" value="NZ_AP014946.1"/>
</dbReference>
<dbReference type="Pfam" id="PF12697">
    <property type="entry name" value="Abhydrolase_6"/>
    <property type="match status" value="1"/>
</dbReference>
<dbReference type="PRINTS" id="PR00412">
    <property type="entry name" value="EPOXHYDRLASE"/>
</dbReference>
<protein>
    <submittedName>
        <fullName evidence="3">AB hydrolase superfamily protein YdjP</fullName>
        <ecNumber evidence="3">3.-.-.-</ecNumber>
    </submittedName>
</protein>
<keyword evidence="1 3" id="KW-0378">Hydrolase</keyword>
<dbReference type="EMBL" id="AP014946">
    <property type="protein sequence ID" value="BAT58140.1"/>
    <property type="molecule type" value="Genomic_DNA"/>
</dbReference>
<evidence type="ECO:0000313" key="4">
    <source>
        <dbReference type="Proteomes" id="UP000236884"/>
    </source>
</evidence>
<sequence length="288" mass="31960">MPIDKMLGLRRPRLERVTVEKLQVATPDGLTIAAYAWGNPQGREIVFMHGYSQCYLSWRRQIEDLDLADEFRMVAYDLRGHGGSSQPVDRELYKHDKVWADDLKAVIDAAGMKKPVLVAWSYAGRIVADYVKAYGQDGIAGVNYVAASTKADRKFMGPGIKYVIEMASDDIATSVRAARMFVHACFAGRPAGEEMDTTLGYTQLVPAKIRSAMMERTRDTGDVLPQLKVPVLASHGSMDRIFLAAASRHVAEVTPGAKLSIYDGVGHTPFFEDPNRFNRELAEFVRAT</sequence>
<evidence type="ECO:0000313" key="3">
    <source>
        <dbReference type="EMBL" id="BAT58140.1"/>
    </source>
</evidence>